<evidence type="ECO:0000313" key="2">
    <source>
        <dbReference type="EMBL" id="MDI1488233.1"/>
    </source>
</evidence>
<accession>A0AA43QKL7</accession>
<organism evidence="2 3">
    <name type="scientific">Ramalina farinacea</name>
    <dbReference type="NCBI Taxonomy" id="258253"/>
    <lineage>
        <taxon>Eukaryota</taxon>
        <taxon>Fungi</taxon>
        <taxon>Dikarya</taxon>
        <taxon>Ascomycota</taxon>
        <taxon>Pezizomycotina</taxon>
        <taxon>Lecanoromycetes</taxon>
        <taxon>OSLEUM clade</taxon>
        <taxon>Lecanoromycetidae</taxon>
        <taxon>Lecanorales</taxon>
        <taxon>Lecanorineae</taxon>
        <taxon>Ramalinaceae</taxon>
        <taxon>Ramalina</taxon>
    </lineage>
</organism>
<proteinExistence type="predicted"/>
<dbReference type="PANTHER" id="PTHR39601">
    <property type="entry name" value="CHORIOGENIN HMINOR"/>
    <property type="match status" value="1"/>
</dbReference>
<name>A0AA43QKL7_9LECA</name>
<feature type="region of interest" description="Disordered" evidence="1">
    <location>
        <begin position="329"/>
        <end position="472"/>
    </location>
</feature>
<evidence type="ECO:0000256" key="1">
    <source>
        <dbReference type="SAM" id="MobiDB-lite"/>
    </source>
</evidence>
<dbReference type="PANTHER" id="PTHR39601:SF1">
    <property type="entry name" value="CHORIOGENIN HMINOR"/>
    <property type="match status" value="1"/>
</dbReference>
<feature type="compositionally biased region" description="Low complexity" evidence="1">
    <location>
        <begin position="369"/>
        <end position="401"/>
    </location>
</feature>
<comment type="caution">
    <text evidence="2">The sequence shown here is derived from an EMBL/GenBank/DDBJ whole genome shotgun (WGS) entry which is preliminary data.</text>
</comment>
<protein>
    <submittedName>
        <fullName evidence="2">Uncharacterized protein</fullName>
    </submittedName>
</protein>
<evidence type="ECO:0000313" key="3">
    <source>
        <dbReference type="Proteomes" id="UP001161017"/>
    </source>
</evidence>
<gene>
    <name evidence="2" type="ORF">OHK93_007507</name>
</gene>
<dbReference type="AlphaFoldDB" id="A0AA43QKL7"/>
<sequence length="472" mass="52059">MDVRLETAGASLATFLEDDLSGSYLGLGKEGQAHLERFRSFLHTYYIGQYGYWPPPSKKPSSDALPKHIIQSMYLDFRNLYGYLADRTSGVTIQENRPVDGGICVFQNITNLDKKFKNEPLPHPLPLVPKVPVAIHRSRSLFNVLRGNKSARFDRRIGASEALTEATNSSNDQIMKNNLVREYLRFEKLWTLREDSSMSCADGRKVRWFLVYTILQLLVSVTKVPKEVRDIEGVLYPLCCQIAGTPPWPTYSDGTAKKDFAVRPTSLKEQIMELGPDLDVLKPSPLVINTDVKRASKVSSPSRRSSFVHKLSLKSPKPIRAASIDFLTPNDVGEVSPIDEDDAHPIDKGNVSPIDFKLPNINLTPTSASMFDSPSQPSDDPSTPSASEKGGSSTAWSASSSDDGMEHHSVAGTDSNYGDDEDEEASPRSAAPKVPQQRMTLASKILAEAPKRAPSSASFMKSNPEVEQFLLS</sequence>
<dbReference type="EMBL" id="JAPUFD010000007">
    <property type="protein sequence ID" value="MDI1488233.1"/>
    <property type="molecule type" value="Genomic_DNA"/>
</dbReference>
<keyword evidence="3" id="KW-1185">Reference proteome</keyword>
<dbReference type="Proteomes" id="UP001161017">
    <property type="component" value="Unassembled WGS sequence"/>
</dbReference>
<reference evidence="2" key="1">
    <citation type="journal article" date="2023" name="Genome Biol. Evol.">
        <title>First Whole Genome Sequence and Flow Cytometry Genome Size Data for the Lichen-Forming Fungus Ramalina farinacea (Ascomycota).</title>
        <authorList>
            <person name="Llewellyn T."/>
            <person name="Mian S."/>
            <person name="Hill R."/>
            <person name="Leitch I.J."/>
            <person name="Gaya E."/>
        </authorList>
    </citation>
    <scope>NUCLEOTIDE SEQUENCE</scope>
    <source>
        <strain evidence="2">LIQ254RAFAR</strain>
    </source>
</reference>